<evidence type="ECO:0000313" key="2">
    <source>
        <dbReference type="EMBL" id="KRP59432.1"/>
    </source>
</evidence>
<dbReference type="Proteomes" id="UP000052019">
    <property type="component" value="Unassembled WGS sequence"/>
</dbReference>
<proteinExistence type="predicted"/>
<evidence type="ECO:0000313" key="3">
    <source>
        <dbReference type="Proteomes" id="UP000052019"/>
    </source>
</evidence>
<evidence type="ECO:0000256" key="1">
    <source>
        <dbReference type="SAM" id="MobiDB-lite"/>
    </source>
</evidence>
<reference evidence="2 3" key="1">
    <citation type="submission" date="2015-02" db="EMBL/GenBank/DDBJ databases">
        <title>Two Pseudomonas sp. nov. isolated from raw milk.</title>
        <authorList>
            <person name="Wenning M."/>
            <person name="von Neubeck M."/>
            <person name="Huptas C."/>
            <person name="Scherer S."/>
        </authorList>
    </citation>
    <scope>NUCLEOTIDE SEQUENCE [LARGE SCALE GENOMIC DNA]</scope>
    <source>
        <strain evidence="2 3">DSM 14937</strain>
    </source>
</reference>
<sequence>MGSIFVFCSDYGKSGAWLHAKAKDAGSLSADKEAYLDLEMAIKLRERTEHEVSVRWWQPRQQKSQKGKNPEISRALQIPQGVKAQVPQGLP</sequence>
<gene>
    <name evidence="2" type="ORF">TU79_14645</name>
</gene>
<protein>
    <submittedName>
        <fullName evidence="2">Uncharacterized protein</fullName>
    </submittedName>
</protein>
<organism evidence="2 3">
    <name type="scientific">Pseudomonas trivialis</name>
    <dbReference type="NCBI Taxonomy" id="200450"/>
    <lineage>
        <taxon>Bacteria</taxon>
        <taxon>Pseudomonadati</taxon>
        <taxon>Pseudomonadota</taxon>
        <taxon>Gammaproteobacteria</taxon>
        <taxon>Pseudomonadales</taxon>
        <taxon>Pseudomonadaceae</taxon>
        <taxon>Pseudomonas</taxon>
    </lineage>
</organism>
<accession>A0A0R2ZFC2</accession>
<dbReference type="EMBL" id="JYLK01000009">
    <property type="protein sequence ID" value="KRP59432.1"/>
    <property type="molecule type" value="Genomic_DNA"/>
</dbReference>
<feature type="region of interest" description="Disordered" evidence="1">
    <location>
        <begin position="58"/>
        <end position="91"/>
    </location>
</feature>
<name>A0A0R2ZFC2_9PSED</name>
<dbReference type="AlphaFoldDB" id="A0A0R2ZFC2"/>
<comment type="caution">
    <text evidence="2">The sequence shown here is derived from an EMBL/GenBank/DDBJ whole genome shotgun (WGS) entry which is preliminary data.</text>
</comment>